<dbReference type="EMBL" id="JAGFOT010000001">
    <property type="protein sequence ID" value="MBO3656734.1"/>
    <property type="molecule type" value="Genomic_DNA"/>
</dbReference>
<proteinExistence type="predicted"/>
<dbReference type="Pfam" id="PF06048">
    <property type="entry name" value="DUF927"/>
    <property type="match status" value="1"/>
</dbReference>
<comment type="caution">
    <text evidence="2">The sequence shown here is derived from an EMBL/GenBank/DDBJ whole genome shotgun (WGS) entry which is preliminary data.</text>
</comment>
<organism evidence="2 3">
    <name type="scientific">Acinetobacter haemolyticus</name>
    <dbReference type="NCBI Taxonomy" id="29430"/>
    <lineage>
        <taxon>Bacteria</taxon>
        <taxon>Pseudomonadati</taxon>
        <taxon>Pseudomonadota</taxon>
        <taxon>Gammaproteobacteria</taxon>
        <taxon>Moraxellales</taxon>
        <taxon>Moraxellaceae</taxon>
        <taxon>Acinetobacter</taxon>
    </lineage>
</organism>
<dbReference type="Proteomes" id="UP000670925">
    <property type="component" value="Unassembled WGS sequence"/>
</dbReference>
<gene>
    <name evidence="2" type="ORF">J5N55_01340</name>
</gene>
<evidence type="ECO:0000313" key="3">
    <source>
        <dbReference type="Proteomes" id="UP000670925"/>
    </source>
</evidence>
<accession>A0AAW4J2R5</accession>
<evidence type="ECO:0000259" key="1">
    <source>
        <dbReference type="Pfam" id="PF06048"/>
    </source>
</evidence>
<feature type="domain" description="DUF927" evidence="1">
    <location>
        <begin position="23"/>
        <end position="303"/>
    </location>
</feature>
<dbReference type="InterPro" id="IPR009270">
    <property type="entry name" value="DUF927"/>
</dbReference>
<reference evidence="2" key="1">
    <citation type="submission" date="2021-03" db="EMBL/GenBank/DDBJ databases">
        <title>Acinetobacter spp. whole-genome sequenced from Terengganu.</title>
        <authorList>
            <person name="Mohd Rani F."/>
        </authorList>
    </citation>
    <scope>NUCLEOTIDE SEQUENCE</scope>
    <source>
        <strain evidence="2">AC1502</strain>
    </source>
</reference>
<protein>
    <submittedName>
        <fullName evidence="2">DUF927 domain-containing protein</fullName>
    </submittedName>
</protein>
<name>A0AAW4J2R5_ACIHA</name>
<sequence>MEVNKFLAKLKSYQRMQHANGFFEIAEDGVWFIKDNNDDKQKLFICSPIIILAKTRDDSSNGWGRLLQWLDDAGIIHTWAIPMQYFQTDGGDIRKALSDQGVTISVNGYERKLFLFYLANYPITQLAVCVNKIGWYRNQFILPNKTIGQNDSGEIVVYQSENASLSKYSTKGTLHEWQKNISILAENHPFLILAISLAFSGQLLEPLNQNGTGIHFKGKSSKGKSTAEFVACTVFGNPESYHCTWRNTGNALEQTAFMHNDSLLVLDEIGEVPNPKELGSIVYMLINGSGKGRMTKSLTLKDSHRWRIVFLSSGEKTLSEHMEESGQNTKLGHEIRMVNINVDDSPYGIFSCVDFEESAASQAMLLNSNSNKYYGVAGEQWLEYLTINKVEVMNIANKLLNEYSRVLTANFNEGHIIRVAKSFALVATAGELATLAGITSWKSGVAFNAIQTVFNNWITNLKEKGNYEEKEVLEKIKLFFIQNGSSRFEQLIPKDSNSFQYDNPQQRTIEFVGYWMQSGLTKRFYVEPLSFRESICKKLQLYNYDYVTAILKKNGWLDCEEPRSTKSIYLPNCKKSVRVMVFDFNVMSQYSSE</sequence>
<dbReference type="AlphaFoldDB" id="A0AAW4J2R5"/>
<evidence type="ECO:0000313" key="2">
    <source>
        <dbReference type="EMBL" id="MBO3656734.1"/>
    </source>
</evidence>
<dbReference type="RefSeq" id="WP_208463321.1">
    <property type="nucleotide sequence ID" value="NZ_JAGFOT010000001.1"/>
</dbReference>